<gene>
    <name evidence="4" type="ORF">EV199_0324</name>
</gene>
<dbReference type="PANTHER" id="PTHR30273:SF2">
    <property type="entry name" value="PROTEIN FECR"/>
    <property type="match status" value="1"/>
</dbReference>
<accession>A0A4V2F1P3</accession>
<dbReference type="InterPro" id="IPR012373">
    <property type="entry name" value="Ferrdict_sens_TM"/>
</dbReference>
<dbReference type="InterPro" id="IPR032508">
    <property type="entry name" value="FecR_C"/>
</dbReference>
<protein>
    <submittedName>
        <fullName evidence="4">FecR family protein</fullName>
    </submittedName>
</protein>
<dbReference type="PANTHER" id="PTHR30273">
    <property type="entry name" value="PERIPLASMIC SIGNAL SENSOR AND SIGMA FACTOR ACTIVATOR FECR-RELATED"/>
    <property type="match status" value="1"/>
</dbReference>
<dbReference type="InterPro" id="IPR006860">
    <property type="entry name" value="FecR"/>
</dbReference>
<dbReference type="EMBL" id="SGXA01000001">
    <property type="protein sequence ID" value="RZS74476.1"/>
    <property type="molecule type" value="Genomic_DNA"/>
</dbReference>
<feature type="domain" description="FecR protein" evidence="2">
    <location>
        <begin position="114"/>
        <end position="205"/>
    </location>
</feature>
<dbReference type="Gene3D" id="2.60.120.1440">
    <property type="match status" value="1"/>
</dbReference>
<reference evidence="4 5" key="1">
    <citation type="submission" date="2019-02" db="EMBL/GenBank/DDBJ databases">
        <title>Genomic Encyclopedia of Type Strains, Phase IV (KMG-IV): sequencing the most valuable type-strain genomes for metagenomic binning, comparative biology and taxonomic classification.</title>
        <authorList>
            <person name="Goeker M."/>
        </authorList>
    </citation>
    <scope>NUCLEOTIDE SEQUENCE [LARGE SCALE GENOMIC DNA]</scope>
    <source>
        <strain evidence="4 5">DSM 18116</strain>
    </source>
</reference>
<proteinExistence type="predicted"/>
<dbReference type="PIRSF" id="PIRSF018266">
    <property type="entry name" value="FecR"/>
    <property type="match status" value="1"/>
</dbReference>
<evidence type="ECO:0000313" key="4">
    <source>
        <dbReference type="EMBL" id="RZS74476.1"/>
    </source>
</evidence>
<dbReference type="AlphaFoldDB" id="A0A4V2F1P3"/>
<feature type="domain" description="Protein FecR C-terminal" evidence="3">
    <location>
        <begin position="275"/>
        <end position="344"/>
    </location>
</feature>
<dbReference type="Pfam" id="PF04773">
    <property type="entry name" value="FecR"/>
    <property type="match status" value="1"/>
</dbReference>
<keyword evidence="1" id="KW-0812">Transmembrane</keyword>
<comment type="caution">
    <text evidence="4">The sequence shown here is derived from an EMBL/GenBank/DDBJ whole genome shotgun (WGS) entry which is preliminary data.</text>
</comment>
<evidence type="ECO:0000313" key="5">
    <source>
        <dbReference type="Proteomes" id="UP000293874"/>
    </source>
</evidence>
<organism evidence="4 5">
    <name type="scientific">Pseudobacter ginsenosidimutans</name>
    <dbReference type="NCBI Taxonomy" id="661488"/>
    <lineage>
        <taxon>Bacteria</taxon>
        <taxon>Pseudomonadati</taxon>
        <taxon>Bacteroidota</taxon>
        <taxon>Chitinophagia</taxon>
        <taxon>Chitinophagales</taxon>
        <taxon>Chitinophagaceae</taxon>
        <taxon>Pseudobacter</taxon>
    </lineage>
</organism>
<dbReference type="Gene3D" id="3.55.50.30">
    <property type="match status" value="1"/>
</dbReference>
<dbReference type="RefSeq" id="WP_130538938.1">
    <property type="nucleotide sequence ID" value="NZ_CP042431.1"/>
</dbReference>
<feature type="transmembrane region" description="Helical" evidence="1">
    <location>
        <begin position="85"/>
        <end position="104"/>
    </location>
</feature>
<evidence type="ECO:0000259" key="2">
    <source>
        <dbReference type="Pfam" id="PF04773"/>
    </source>
</evidence>
<dbReference type="Pfam" id="PF16344">
    <property type="entry name" value="FecR_C"/>
    <property type="match status" value="1"/>
</dbReference>
<dbReference type="OrthoDB" id="1097132at2"/>
<keyword evidence="1" id="KW-1133">Transmembrane helix</keyword>
<name>A0A4V2F1P3_9BACT</name>
<dbReference type="GO" id="GO:0016989">
    <property type="term" value="F:sigma factor antagonist activity"/>
    <property type="evidence" value="ECO:0007669"/>
    <property type="project" value="TreeGrafter"/>
</dbReference>
<keyword evidence="5" id="KW-1185">Reference proteome</keyword>
<sequence>MTDAIIEKIATGNYSEEELRAFLEELKDMNDDDYKAIYNKLYKVLPDFPDRQMSENFSMEMEKQLDKSDSMNGAVVITGWRKWRYYAAAAVLLLVLAGGIYLYLQPDQHRVFAARNGERKSVRLPDGSQVIINSGSTLSLSEDFDVTDREVTLEGEVYFDIRSNEKKPFIIHTKASEVKVLGTAFNVRAYPSEETEVASLVRGAIQVRIKTDTGLSGEYLLKPMQKMIINKTSEVEKDKTVQVAKKTRMIPARIDSIHVNKIFDEVVETAWTKNKLVFDNETLLEAAARMQQWYGIEIRIENDSLKNLLYTGSYEGETLEKVLEAIQYSIPMLKYKMENNGLYILY</sequence>
<keyword evidence="1" id="KW-0472">Membrane</keyword>
<evidence type="ECO:0000259" key="3">
    <source>
        <dbReference type="Pfam" id="PF16344"/>
    </source>
</evidence>
<evidence type="ECO:0000256" key="1">
    <source>
        <dbReference type="SAM" id="Phobius"/>
    </source>
</evidence>
<dbReference type="Proteomes" id="UP000293874">
    <property type="component" value="Unassembled WGS sequence"/>
</dbReference>